<feature type="compositionally biased region" description="Basic residues" evidence="1">
    <location>
        <begin position="404"/>
        <end position="413"/>
    </location>
</feature>
<sequence>QFIAQCELFLLSFARYAHKKTKNQNPLKTVIQSLRALGQFVPKPILNKRERMRYELQAQQISSSDLAAEQDNRDLNQEENPISYQSQLRERRENRQKHSDLFWKIKHPDQQILNRTIILKIRISDYACRTEEQNSIYYHDKTIEEKIIQTKKEISALVSENKHRRYYLVKENEIRTLKNERIDLIRTLRNDQIDSNPTIQLDRLNPQSPRLPNYIEQAIALEVDERLPLPNYKQDPPTVITPNTVEIAGVRIKRRTNQPSSTVVPENPIQSNSPQVQYQIIEVDPLEEEDLDKQILQLQEERDMIQMKFELEVHDTIFGEFDCLSDLNNNELNKQSQSEDSEEAKDPLSIQGDKKKHTTMDQQNENENSAKAKVSLIKKKQKKIHKEMDQQSQSDDFQQVGTTRVKKKRGRHKRVKKIKVLQPRKEKKLNNMNEDQTRNLRSGTKLLQSKPEYQTTRPCVQSSFLLAVQASNSPFFGYEWNEVVEWRTIKFETSDSRQIDAQHPK</sequence>
<dbReference type="EMBL" id="SNRW01004514">
    <property type="protein sequence ID" value="KAA6387108.1"/>
    <property type="molecule type" value="Genomic_DNA"/>
</dbReference>
<gene>
    <name evidence="2" type="ORF">EZS28_017361</name>
</gene>
<protein>
    <submittedName>
        <fullName evidence="2">Uncharacterized protein</fullName>
    </submittedName>
</protein>
<feature type="region of interest" description="Disordered" evidence="1">
    <location>
        <begin position="385"/>
        <end position="413"/>
    </location>
</feature>
<organism evidence="2 3">
    <name type="scientific">Streblomastix strix</name>
    <dbReference type="NCBI Taxonomy" id="222440"/>
    <lineage>
        <taxon>Eukaryota</taxon>
        <taxon>Metamonada</taxon>
        <taxon>Preaxostyla</taxon>
        <taxon>Oxymonadida</taxon>
        <taxon>Streblomastigidae</taxon>
        <taxon>Streblomastix</taxon>
    </lineage>
</organism>
<dbReference type="Proteomes" id="UP000324800">
    <property type="component" value="Unassembled WGS sequence"/>
</dbReference>
<evidence type="ECO:0000313" key="3">
    <source>
        <dbReference type="Proteomes" id="UP000324800"/>
    </source>
</evidence>
<feature type="non-terminal residue" evidence="2">
    <location>
        <position position="1"/>
    </location>
</feature>
<feature type="region of interest" description="Disordered" evidence="1">
    <location>
        <begin position="333"/>
        <end position="371"/>
    </location>
</feature>
<accession>A0A5J4VX26</accession>
<evidence type="ECO:0000256" key="1">
    <source>
        <dbReference type="SAM" id="MobiDB-lite"/>
    </source>
</evidence>
<feature type="compositionally biased region" description="Low complexity" evidence="1">
    <location>
        <begin position="390"/>
        <end position="403"/>
    </location>
</feature>
<evidence type="ECO:0000313" key="2">
    <source>
        <dbReference type="EMBL" id="KAA6387108.1"/>
    </source>
</evidence>
<feature type="region of interest" description="Disordered" evidence="1">
    <location>
        <begin position="63"/>
        <end position="90"/>
    </location>
</feature>
<comment type="caution">
    <text evidence="2">The sequence shown here is derived from an EMBL/GenBank/DDBJ whole genome shotgun (WGS) entry which is preliminary data.</text>
</comment>
<dbReference type="AlphaFoldDB" id="A0A5J4VX26"/>
<feature type="compositionally biased region" description="Polar residues" evidence="1">
    <location>
        <begin position="78"/>
        <end position="87"/>
    </location>
</feature>
<name>A0A5J4VX26_9EUKA</name>
<proteinExistence type="predicted"/>
<reference evidence="2 3" key="1">
    <citation type="submission" date="2019-03" db="EMBL/GenBank/DDBJ databases">
        <title>Single cell metagenomics reveals metabolic interactions within the superorganism composed of flagellate Streblomastix strix and complex community of Bacteroidetes bacteria on its surface.</title>
        <authorList>
            <person name="Treitli S.C."/>
            <person name="Kolisko M."/>
            <person name="Husnik F."/>
            <person name="Keeling P."/>
            <person name="Hampl V."/>
        </authorList>
    </citation>
    <scope>NUCLEOTIDE SEQUENCE [LARGE SCALE GENOMIC DNA]</scope>
    <source>
        <strain evidence="2">ST1C</strain>
    </source>
</reference>